<protein>
    <recommendedName>
        <fullName evidence="6">Holliday junction branch migration complex subunit RuvA</fullName>
    </recommendedName>
</protein>
<keyword evidence="3 6" id="KW-0238">DNA-binding</keyword>
<feature type="domain" description="DNA helicase Holliday junction RuvA type" evidence="7">
    <location>
        <begin position="1"/>
        <end position="61"/>
    </location>
</feature>
<dbReference type="InterPro" id="IPR010994">
    <property type="entry name" value="RuvA_2-like"/>
</dbReference>
<dbReference type="InterPro" id="IPR036267">
    <property type="entry name" value="RuvA_C_sf"/>
</dbReference>
<comment type="subcellular location">
    <subcellularLocation>
        <location evidence="6">Cytoplasm</location>
    </subcellularLocation>
</comment>
<dbReference type="Pfam" id="PF07499">
    <property type="entry name" value="RuvA_C"/>
    <property type="match status" value="1"/>
</dbReference>
<sequence length="201" mass="20728">MIAQLTGSIVHHGATQVVIEVAGVGYAVQVSPTHALELRLDHITTIVTATIVRDDAISLFGFRSFAEREVFDLLTGVPSVGPKSAMSVLSQLTPAELAAAIADENVNAFKSVSGVGPKTAKLIILKLKDKLTPVASASGAAAANTGVSHSMRQDVVDALVGLGTQLKVAERAVDEALESAEQGATVPTLLRASLAIIGAKR</sequence>
<dbReference type="Pfam" id="PF01330">
    <property type="entry name" value="RuvA_N"/>
    <property type="match status" value="1"/>
</dbReference>
<dbReference type="Pfam" id="PF14520">
    <property type="entry name" value="HHH_5"/>
    <property type="match status" value="1"/>
</dbReference>
<dbReference type="EMBL" id="JBHUNF010000001">
    <property type="protein sequence ID" value="MFD2673825.1"/>
    <property type="molecule type" value="Genomic_DNA"/>
</dbReference>
<comment type="function">
    <text evidence="6">The RuvA-RuvB-RuvC complex processes Holliday junction (HJ) DNA during genetic recombination and DNA repair, while the RuvA-RuvB complex plays an important role in the rescue of blocked DNA replication forks via replication fork reversal (RFR). RuvA specifically binds to HJ cruciform DNA, conferring on it an open structure. The RuvB hexamer acts as an ATP-dependent pump, pulling dsDNA into and through the RuvAB complex. HJ branch migration allows RuvC to scan DNA until it finds its consensus sequence, where it cleaves and resolves the cruciform DNA.</text>
</comment>
<name>A0ABW5RFH2_9MICO</name>
<dbReference type="GO" id="GO:0016787">
    <property type="term" value="F:hydrolase activity"/>
    <property type="evidence" value="ECO:0007669"/>
    <property type="project" value="UniProtKB-KW"/>
</dbReference>
<proteinExistence type="inferred from homology"/>
<organism evidence="9 10">
    <name type="scientific">Gulosibacter bifidus</name>
    <dbReference type="NCBI Taxonomy" id="272239"/>
    <lineage>
        <taxon>Bacteria</taxon>
        <taxon>Bacillati</taxon>
        <taxon>Actinomycetota</taxon>
        <taxon>Actinomycetes</taxon>
        <taxon>Micrococcales</taxon>
        <taxon>Microbacteriaceae</taxon>
        <taxon>Gulosibacter</taxon>
    </lineage>
</organism>
<evidence type="ECO:0000256" key="1">
    <source>
        <dbReference type="ARBA" id="ARBA00022490"/>
    </source>
</evidence>
<dbReference type="InterPro" id="IPR012340">
    <property type="entry name" value="NA-bd_OB-fold"/>
</dbReference>
<keyword evidence="9" id="KW-0378">Hydrolase</keyword>
<comment type="subunit">
    <text evidence="6">Homotetramer. Forms an RuvA(8)-RuvB(12)-Holliday junction (HJ) complex. HJ DNA is sandwiched between 2 RuvA tetramers; dsDNA enters through RuvA and exits via RuvB. An RuvB hexamer assembles on each DNA strand where it exits the tetramer. Each RuvB hexamer is contacted by two RuvA subunits (via domain III) on 2 adjacent RuvB subunits; this complex drives branch migration. In the full resolvosome a probable DNA-RuvA(4)-RuvB(12)-RuvC(2) complex forms which resolves the HJ.</text>
</comment>
<feature type="region of interest" description="Domain II" evidence="6">
    <location>
        <begin position="64"/>
        <end position="141"/>
    </location>
</feature>
<evidence type="ECO:0000256" key="6">
    <source>
        <dbReference type="HAMAP-Rule" id="MF_00031"/>
    </source>
</evidence>
<dbReference type="InterPro" id="IPR000085">
    <property type="entry name" value="RuvA"/>
</dbReference>
<reference evidence="10" key="1">
    <citation type="journal article" date="2019" name="Int. J. Syst. Evol. Microbiol.">
        <title>The Global Catalogue of Microorganisms (GCM) 10K type strain sequencing project: providing services to taxonomists for standard genome sequencing and annotation.</title>
        <authorList>
            <consortium name="The Broad Institute Genomics Platform"/>
            <consortium name="The Broad Institute Genome Sequencing Center for Infectious Disease"/>
            <person name="Wu L."/>
            <person name="Ma J."/>
        </authorList>
    </citation>
    <scope>NUCLEOTIDE SEQUENCE [LARGE SCALE GENOMIC DNA]</scope>
    <source>
        <strain evidence="10">TISTR 1511</strain>
    </source>
</reference>
<dbReference type="SUPFAM" id="SSF47781">
    <property type="entry name" value="RuvA domain 2-like"/>
    <property type="match status" value="1"/>
</dbReference>
<accession>A0ABW5RFH2</accession>
<gene>
    <name evidence="6 9" type="primary">ruvA</name>
    <name evidence="9" type="ORF">ACFSUQ_00690</name>
</gene>
<evidence type="ECO:0000313" key="10">
    <source>
        <dbReference type="Proteomes" id="UP001597453"/>
    </source>
</evidence>
<evidence type="ECO:0000256" key="5">
    <source>
        <dbReference type="ARBA" id="ARBA00023204"/>
    </source>
</evidence>
<feature type="region of interest" description="Domain III" evidence="6">
    <location>
        <begin position="148"/>
        <end position="201"/>
    </location>
</feature>
<comment type="caution">
    <text evidence="9">The sequence shown here is derived from an EMBL/GenBank/DDBJ whole genome shotgun (WGS) entry which is preliminary data.</text>
</comment>
<keyword evidence="1 6" id="KW-0963">Cytoplasm</keyword>
<evidence type="ECO:0000313" key="9">
    <source>
        <dbReference type="EMBL" id="MFD2673825.1"/>
    </source>
</evidence>
<dbReference type="Gene3D" id="1.10.8.10">
    <property type="entry name" value="DNA helicase RuvA subunit, C-terminal domain"/>
    <property type="match status" value="1"/>
</dbReference>
<feature type="domain" description="Holliday junction DNA helicase RuvA C-terminal" evidence="8">
    <location>
        <begin position="151"/>
        <end position="197"/>
    </location>
</feature>
<evidence type="ECO:0000256" key="3">
    <source>
        <dbReference type="ARBA" id="ARBA00023125"/>
    </source>
</evidence>
<dbReference type="Proteomes" id="UP001597453">
    <property type="component" value="Unassembled WGS sequence"/>
</dbReference>
<evidence type="ECO:0000256" key="2">
    <source>
        <dbReference type="ARBA" id="ARBA00022763"/>
    </source>
</evidence>
<comment type="caution">
    <text evidence="6">Lacks conserved residue(s) required for the propagation of feature annotation.</text>
</comment>
<dbReference type="NCBIfam" id="TIGR00084">
    <property type="entry name" value="ruvA"/>
    <property type="match status" value="1"/>
</dbReference>
<dbReference type="SUPFAM" id="SSF46929">
    <property type="entry name" value="DNA helicase RuvA subunit, C-terminal domain"/>
    <property type="match status" value="1"/>
</dbReference>
<comment type="similarity">
    <text evidence="6">Belongs to the RuvA family.</text>
</comment>
<dbReference type="CDD" id="cd14332">
    <property type="entry name" value="UBA_RuvA_C"/>
    <property type="match status" value="1"/>
</dbReference>
<dbReference type="SUPFAM" id="SSF50249">
    <property type="entry name" value="Nucleic acid-binding proteins"/>
    <property type="match status" value="1"/>
</dbReference>
<evidence type="ECO:0000259" key="8">
    <source>
        <dbReference type="Pfam" id="PF07499"/>
    </source>
</evidence>
<comment type="domain">
    <text evidence="6">Has three domains with a flexible linker between the domains II and III and assumes an 'L' shape. Domain III is highly mobile and contacts RuvB.</text>
</comment>
<evidence type="ECO:0000259" key="7">
    <source>
        <dbReference type="Pfam" id="PF01330"/>
    </source>
</evidence>
<dbReference type="GO" id="GO:0003678">
    <property type="term" value="F:DNA helicase activity"/>
    <property type="evidence" value="ECO:0007669"/>
    <property type="project" value="UniProtKB-EC"/>
</dbReference>
<dbReference type="HAMAP" id="MF_00031">
    <property type="entry name" value="DNA_HJ_migration_RuvA"/>
    <property type="match status" value="1"/>
</dbReference>
<dbReference type="InterPro" id="IPR013849">
    <property type="entry name" value="DNA_helicase_Holl-junc_RuvA_I"/>
</dbReference>
<dbReference type="Gene3D" id="1.10.150.20">
    <property type="entry name" value="5' to 3' exonuclease, C-terminal subdomain"/>
    <property type="match status" value="1"/>
</dbReference>
<dbReference type="InterPro" id="IPR011114">
    <property type="entry name" value="RuvA_C"/>
</dbReference>
<keyword evidence="10" id="KW-1185">Reference proteome</keyword>
<keyword evidence="4 6" id="KW-0233">DNA recombination</keyword>
<dbReference type="Gene3D" id="2.40.50.140">
    <property type="entry name" value="Nucleic acid-binding proteins"/>
    <property type="match status" value="1"/>
</dbReference>
<evidence type="ECO:0000256" key="4">
    <source>
        <dbReference type="ARBA" id="ARBA00023172"/>
    </source>
</evidence>
<dbReference type="RefSeq" id="WP_066055670.1">
    <property type="nucleotide sequence ID" value="NZ_JBHUNF010000001.1"/>
</dbReference>
<keyword evidence="2 6" id="KW-0227">DNA damage</keyword>
<keyword evidence="5 6" id="KW-0234">DNA repair</keyword>